<dbReference type="EMBL" id="CP034593">
    <property type="protein sequence ID" value="AZQ76424.1"/>
    <property type="molecule type" value="Genomic_DNA"/>
</dbReference>
<feature type="transmembrane region" description="Helical" evidence="9">
    <location>
        <begin position="210"/>
        <end position="231"/>
    </location>
</feature>
<feature type="transmembrane region" description="Helical" evidence="9">
    <location>
        <begin position="28"/>
        <end position="47"/>
    </location>
</feature>
<dbReference type="Pfam" id="PF00939">
    <property type="entry name" value="Na_sulph_symp"/>
    <property type="match status" value="1"/>
</dbReference>
<gene>
    <name evidence="10" type="ORF">EJ997_02765</name>
</gene>
<feature type="transmembrane region" description="Helical" evidence="9">
    <location>
        <begin position="71"/>
        <end position="98"/>
    </location>
</feature>
<keyword evidence="4 9" id="KW-0812">Transmembrane</keyword>
<dbReference type="NCBIfam" id="TIGR00785">
    <property type="entry name" value="dass"/>
    <property type="match status" value="1"/>
</dbReference>
<evidence type="ECO:0000256" key="7">
    <source>
        <dbReference type="ARBA" id="ARBA00031174"/>
    </source>
</evidence>
<keyword evidence="6 9" id="KW-0472">Membrane</keyword>
<feature type="transmembrane region" description="Helical" evidence="9">
    <location>
        <begin position="370"/>
        <end position="393"/>
    </location>
</feature>
<feature type="region of interest" description="Disordered" evidence="8">
    <location>
        <begin position="1"/>
        <end position="20"/>
    </location>
</feature>
<dbReference type="InterPro" id="IPR001898">
    <property type="entry name" value="SLC13A/DASS"/>
</dbReference>
<feature type="transmembrane region" description="Helical" evidence="9">
    <location>
        <begin position="251"/>
        <end position="273"/>
    </location>
</feature>
<sequence>MSTPEIHEVSAQSEGSKEAPVPARTRNIRLIGMAAGVLAAILIYNIFPSSLSAEFQSALTEGGIETDRNTIAYVAAIAVLMGVWWMTEAIPLAATALVPLVAFPVMEISTMGTVGSSYGSPTIFLFMGGFFLALTMQRWNLHIRIALRTVLLIGTKPKRLVLGFMVATGFLSMWISNTATAVMMLPIGMSVLALVGRIDTRVGTDSRFGAALMLGIAYAASIASLSTLIGTPPNTLLRGYLQDNHEITLNFGKWMLFGTPLAWGFLLIAWWLLMTLYKPEIDEIPGGRGLIAEHHAKLGPMSLQEKMTMTIFLLAALSWIIVPTVFPDSPVGDETIAMILALVLFLVPAKPKEGIGLLNWETAKGVPWDVLLLFGGGLALSAAFGYSGLSLWIGDQAAGLDGLPVIVIVIAVSALVIFLTEMTSNTATAAAFLPIIGGVALGMGVDVELLVIPVALAATCAFMLPVATPPNAIAYGSGYIKISQMVKVGIWLNLMAIVLITLFTMYVGPAILGYSVG</sequence>
<reference evidence="10 11" key="1">
    <citation type="submission" date="2018-12" db="EMBL/GenBank/DDBJ databases">
        <title>Complete genome sequence of Flaviflexus sp. H23T48.</title>
        <authorList>
            <person name="Bae J.-W."/>
            <person name="Lee J.-Y."/>
        </authorList>
    </citation>
    <scope>NUCLEOTIDE SEQUENCE [LARGE SCALE GENOMIC DNA]</scope>
    <source>
        <strain evidence="10 11">H23T48</strain>
    </source>
</reference>
<feature type="transmembrane region" description="Helical" evidence="9">
    <location>
        <begin position="332"/>
        <end position="349"/>
    </location>
</feature>
<evidence type="ECO:0000256" key="3">
    <source>
        <dbReference type="ARBA" id="ARBA00020150"/>
    </source>
</evidence>
<dbReference type="KEGG" id="flh:EJ997_02765"/>
<feature type="transmembrane region" description="Helical" evidence="9">
    <location>
        <begin position="399"/>
        <end position="419"/>
    </location>
</feature>
<feature type="transmembrane region" description="Helical" evidence="9">
    <location>
        <begin position="181"/>
        <end position="198"/>
    </location>
</feature>
<evidence type="ECO:0000256" key="2">
    <source>
        <dbReference type="ARBA" id="ARBA00006772"/>
    </source>
</evidence>
<name>A0A3S9PVR5_9ACTO</name>
<dbReference type="RefSeq" id="WP_126703232.1">
    <property type="nucleotide sequence ID" value="NZ_CP034593.1"/>
</dbReference>
<evidence type="ECO:0000256" key="1">
    <source>
        <dbReference type="ARBA" id="ARBA00004141"/>
    </source>
</evidence>
<dbReference type="OrthoDB" id="9766267at2"/>
<dbReference type="Proteomes" id="UP000280344">
    <property type="component" value="Chromosome"/>
</dbReference>
<keyword evidence="5 9" id="KW-1133">Transmembrane helix</keyword>
<dbReference type="GO" id="GO:0005886">
    <property type="term" value="C:plasma membrane"/>
    <property type="evidence" value="ECO:0007669"/>
    <property type="project" value="TreeGrafter"/>
</dbReference>
<proteinExistence type="inferred from homology"/>
<evidence type="ECO:0000256" key="9">
    <source>
        <dbReference type="SAM" id="Phobius"/>
    </source>
</evidence>
<feature type="transmembrane region" description="Helical" evidence="9">
    <location>
        <begin position="488"/>
        <end position="512"/>
    </location>
</feature>
<dbReference type="AlphaFoldDB" id="A0A3S9PVR5"/>
<dbReference type="GO" id="GO:0008514">
    <property type="term" value="F:organic anion transmembrane transporter activity"/>
    <property type="evidence" value="ECO:0007669"/>
    <property type="project" value="UniProtKB-ARBA"/>
</dbReference>
<dbReference type="CDD" id="cd01115">
    <property type="entry name" value="SLC13_permease"/>
    <property type="match status" value="1"/>
</dbReference>
<evidence type="ECO:0000313" key="10">
    <source>
        <dbReference type="EMBL" id="AZQ76424.1"/>
    </source>
</evidence>
<evidence type="ECO:0000256" key="8">
    <source>
        <dbReference type="SAM" id="MobiDB-lite"/>
    </source>
</evidence>
<feature type="transmembrane region" description="Helical" evidence="9">
    <location>
        <begin position="307"/>
        <end position="326"/>
    </location>
</feature>
<feature type="transmembrane region" description="Helical" evidence="9">
    <location>
        <begin position="426"/>
        <end position="443"/>
    </location>
</feature>
<feature type="transmembrane region" description="Helical" evidence="9">
    <location>
        <begin position="449"/>
        <end position="467"/>
    </location>
</feature>
<dbReference type="PANTHER" id="PTHR10283">
    <property type="entry name" value="SOLUTE CARRIER FAMILY 13 MEMBER"/>
    <property type="match status" value="1"/>
</dbReference>
<comment type="subcellular location">
    <subcellularLocation>
        <location evidence="1">Membrane</location>
        <topology evidence="1">Multi-pass membrane protein</topology>
    </subcellularLocation>
</comment>
<feature type="transmembrane region" description="Helical" evidence="9">
    <location>
        <begin position="118"/>
        <end position="136"/>
    </location>
</feature>
<keyword evidence="11" id="KW-1185">Reference proteome</keyword>
<evidence type="ECO:0000256" key="4">
    <source>
        <dbReference type="ARBA" id="ARBA00022692"/>
    </source>
</evidence>
<dbReference type="PANTHER" id="PTHR10283:SF82">
    <property type="entry name" value="SOLUTE CARRIER FAMILY 13 MEMBER 2"/>
    <property type="match status" value="1"/>
</dbReference>
<evidence type="ECO:0000313" key="11">
    <source>
        <dbReference type="Proteomes" id="UP000280344"/>
    </source>
</evidence>
<protein>
    <recommendedName>
        <fullName evidence="3">Sodium-dependent dicarboxylate transporter SdcS</fullName>
    </recommendedName>
    <alternativeName>
        <fullName evidence="7">Na(+)/dicarboxylate symporter</fullName>
    </alternativeName>
</protein>
<evidence type="ECO:0000256" key="5">
    <source>
        <dbReference type="ARBA" id="ARBA00022989"/>
    </source>
</evidence>
<comment type="similarity">
    <text evidence="2">Belongs to the SLC13A/DASS transporter (TC 2.A.47) family. NADC subfamily.</text>
</comment>
<accession>A0A3S9PVR5</accession>
<organism evidence="10 11">
    <name type="scientific">Flaviflexus ciconiae</name>
    <dbReference type="NCBI Taxonomy" id="2496867"/>
    <lineage>
        <taxon>Bacteria</taxon>
        <taxon>Bacillati</taxon>
        <taxon>Actinomycetota</taxon>
        <taxon>Actinomycetes</taxon>
        <taxon>Actinomycetales</taxon>
        <taxon>Actinomycetaceae</taxon>
        <taxon>Flaviflexus</taxon>
    </lineage>
</organism>
<dbReference type="GO" id="GO:1905039">
    <property type="term" value="P:carboxylic acid transmembrane transport"/>
    <property type="evidence" value="ECO:0007669"/>
    <property type="project" value="UniProtKB-ARBA"/>
</dbReference>
<evidence type="ECO:0000256" key="6">
    <source>
        <dbReference type="ARBA" id="ARBA00023136"/>
    </source>
</evidence>